<proteinExistence type="predicted"/>
<dbReference type="Proteomes" id="UP000295719">
    <property type="component" value="Unassembled WGS sequence"/>
</dbReference>
<keyword evidence="1" id="KW-0732">Signal</keyword>
<dbReference type="InterPro" id="IPR017853">
    <property type="entry name" value="GH"/>
</dbReference>
<evidence type="ECO:0000313" key="2">
    <source>
        <dbReference type="EMBL" id="TCV93718.1"/>
    </source>
</evidence>
<dbReference type="OrthoDB" id="6987031at2"/>
<comment type="caution">
    <text evidence="2">The sequence shown here is derived from an EMBL/GenBank/DDBJ whole genome shotgun (WGS) entry which is preliminary data.</text>
</comment>
<feature type="signal peptide" evidence="1">
    <location>
        <begin position="1"/>
        <end position="23"/>
    </location>
</feature>
<dbReference type="EMBL" id="SMCR01000008">
    <property type="protein sequence ID" value="TCV93718.1"/>
    <property type="molecule type" value="Genomic_DNA"/>
</dbReference>
<dbReference type="InterPro" id="IPR021488">
    <property type="entry name" value="DUF3142"/>
</dbReference>
<gene>
    <name evidence="2" type="ORF">EDC52_108101</name>
</gene>
<evidence type="ECO:0000256" key="1">
    <source>
        <dbReference type="SAM" id="SignalP"/>
    </source>
</evidence>
<reference evidence="2 3" key="1">
    <citation type="submission" date="2019-03" db="EMBL/GenBank/DDBJ databases">
        <title>Genomic Encyclopedia of Type Strains, Phase IV (KMG-IV): sequencing the most valuable type-strain genomes for metagenomic binning, comparative biology and taxonomic classification.</title>
        <authorList>
            <person name="Goeker M."/>
        </authorList>
    </citation>
    <scope>NUCLEOTIDE SEQUENCE [LARGE SCALE GENOMIC DNA]</scope>
    <source>
        <strain evidence="2 3">DSM 19580</strain>
    </source>
</reference>
<protein>
    <submittedName>
        <fullName evidence="2">Uncharacterized protein DUF3142</fullName>
    </submittedName>
</protein>
<dbReference type="SUPFAM" id="SSF51445">
    <property type="entry name" value="(Trans)glycosidases"/>
    <property type="match status" value="1"/>
</dbReference>
<feature type="chain" id="PRO_5020823549" evidence="1">
    <location>
        <begin position="24"/>
        <end position="255"/>
    </location>
</feature>
<dbReference type="Pfam" id="PF11340">
    <property type="entry name" value="DUF3142"/>
    <property type="match status" value="1"/>
</dbReference>
<sequence>MGKTAQLLLVIVCLLLSTLPATAAVTLSETQAEQVEASRYRAYWLWAAVRPQQVLHRAETLYLHQGEFARRQGKSVFLRQGLPPSRLKVRQLWLSFRFSSLDTPAAAAQQMFRLRQSWIDAGNPATGIQIDFDAHSYQLANYVRFLQQLRRMLPKECGLSITGLLDWAKTGDINTLNRLHAVVDELVVQTYQGRQTVPGYGAYLPALLHLRVPFRIGLVQQGHWDRRWEQRLAASRWYRGAVVFLVNPAHRRQTL</sequence>
<accession>A0A4R3YQ38</accession>
<keyword evidence="3" id="KW-1185">Reference proteome</keyword>
<evidence type="ECO:0000313" key="3">
    <source>
        <dbReference type="Proteomes" id="UP000295719"/>
    </source>
</evidence>
<dbReference type="AlphaFoldDB" id="A0A4R3YQ38"/>
<organism evidence="2 3">
    <name type="scientific">Biostraticola tofi</name>
    <dbReference type="NCBI Taxonomy" id="466109"/>
    <lineage>
        <taxon>Bacteria</taxon>
        <taxon>Pseudomonadati</taxon>
        <taxon>Pseudomonadota</taxon>
        <taxon>Gammaproteobacteria</taxon>
        <taxon>Enterobacterales</taxon>
        <taxon>Bruguierivoracaceae</taxon>
        <taxon>Biostraticola</taxon>
    </lineage>
</organism>
<dbReference type="RefSeq" id="WP_131866498.1">
    <property type="nucleotide sequence ID" value="NZ_SMCR01000008.1"/>
</dbReference>
<name>A0A4R3YQ38_9GAMM</name>